<protein>
    <submittedName>
        <fullName evidence="2">Uncharacterized protein</fullName>
    </submittedName>
</protein>
<gene>
    <name evidence="2" type="ORF">Pmani_026807</name>
</gene>
<name>A0AAE1P3F7_9EUCA</name>
<dbReference type="AlphaFoldDB" id="A0AAE1P3F7"/>
<comment type="caution">
    <text evidence="2">The sequence shown here is derived from an EMBL/GenBank/DDBJ whole genome shotgun (WGS) entry which is preliminary data.</text>
</comment>
<feature type="compositionally biased region" description="Low complexity" evidence="1">
    <location>
        <begin position="73"/>
        <end position="84"/>
    </location>
</feature>
<dbReference type="Proteomes" id="UP001292094">
    <property type="component" value="Unassembled WGS sequence"/>
</dbReference>
<dbReference type="EMBL" id="JAWZYT010002938">
    <property type="protein sequence ID" value="KAK4301033.1"/>
    <property type="molecule type" value="Genomic_DNA"/>
</dbReference>
<keyword evidence="3" id="KW-1185">Reference proteome</keyword>
<organism evidence="2 3">
    <name type="scientific">Petrolisthes manimaculis</name>
    <dbReference type="NCBI Taxonomy" id="1843537"/>
    <lineage>
        <taxon>Eukaryota</taxon>
        <taxon>Metazoa</taxon>
        <taxon>Ecdysozoa</taxon>
        <taxon>Arthropoda</taxon>
        <taxon>Crustacea</taxon>
        <taxon>Multicrustacea</taxon>
        <taxon>Malacostraca</taxon>
        <taxon>Eumalacostraca</taxon>
        <taxon>Eucarida</taxon>
        <taxon>Decapoda</taxon>
        <taxon>Pleocyemata</taxon>
        <taxon>Anomura</taxon>
        <taxon>Galatheoidea</taxon>
        <taxon>Porcellanidae</taxon>
        <taxon>Petrolisthes</taxon>
    </lineage>
</organism>
<sequence>MASTATPWHHHHQQQQLAPRQMTRSLSLGRTPPFDSDAGSTSQKRSGSTTPTGFGKRLLLGGPRHLSSDSLYTSRSAGTSRATTPFRSGRRSRSPRTLSESDALEAPGLQQEAVTRSLLYPSAFHYNLRLAGLVLVMGHVACKTIVPCLLEHLSVAWTPRSLLIMGPF</sequence>
<feature type="compositionally biased region" description="Polar residues" evidence="1">
    <location>
        <begin position="38"/>
        <end position="52"/>
    </location>
</feature>
<evidence type="ECO:0000313" key="2">
    <source>
        <dbReference type="EMBL" id="KAK4301033.1"/>
    </source>
</evidence>
<reference evidence="2" key="1">
    <citation type="submission" date="2023-11" db="EMBL/GenBank/DDBJ databases">
        <title>Genome assemblies of two species of porcelain crab, Petrolisthes cinctipes and Petrolisthes manimaculis (Anomura: Porcellanidae).</title>
        <authorList>
            <person name="Angst P."/>
        </authorList>
    </citation>
    <scope>NUCLEOTIDE SEQUENCE</scope>
    <source>
        <strain evidence="2">PB745_02</strain>
        <tissue evidence="2">Gill</tissue>
    </source>
</reference>
<evidence type="ECO:0000313" key="3">
    <source>
        <dbReference type="Proteomes" id="UP001292094"/>
    </source>
</evidence>
<evidence type="ECO:0000256" key="1">
    <source>
        <dbReference type="SAM" id="MobiDB-lite"/>
    </source>
</evidence>
<feature type="region of interest" description="Disordered" evidence="1">
    <location>
        <begin position="1"/>
        <end position="103"/>
    </location>
</feature>
<feature type="compositionally biased region" description="Polar residues" evidence="1">
    <location>
        <begin position="14"/>
        <end position="28"/>
    </location>
</feature>
<proteinExistence type="predicted"/>
<accession>A0AAE1P3F7</accession>